<feature type="transmembrane region" description="Helical" evidence="10">
    <location>
        <begin position="402"/>
        <end position="424"/>
    </location>
</feature>
<dbReference type="OrthoDB" id="9809206at2"/>
<dbReference type="GO" id="GO:0015385">
    <property type="term" value="F:sodium:proton antiporter activity"/>
    <property type="evidence" value="ECO:0007669"/>
    <property type="project" value="InterPro"/>
</dbReference>
<keyword evidence="13" id="KW-1185">Reference proteome</keyword>
<keyword evidence="2 10" id="KW-0813">Transport</keyword>
<dbReference type="AlphaFoldDB" id="A0A2Z2KAE7"/>
<evidence type="ECO:0000256" key="5">
    <source>
        <dbReference type="ARBA" id="ARBA00022989"/>
    </source>
</evidence>
<dbReference type="KEGG" id="pdh:B9T62_03110"/>
<feature type="transmembrane region" description="Helical" evidence="10">
    <location>
        <begin position="55"/>
        <end position="72"/>
    </location>
</feature>
<accession>A0A2Z2KAE7</accession>
<organism evidence="12 13">
    <name type="scientific">Paenibacillus donghaensis</name>
    <dbReference type="NCBI Taxonomy" id="414771"/>
    <lineage>
        <taxon>Bacteria</taxon>
        <taxon>Bacillati</taxon>
        <taxon>Bacillota</taxon>
        <taxon>Bacilli</taxon>
        <taxon>Bacillales</taxon>
        <taxon>Paenibacillaceae</taxon>
        <taxon>Paenibacillus</taxon>
    </lineage>
</organism>
<keyword evidence="7 10" id="KW-0406">Ion transport</keyword>
<evidence type="ECO:0000256" key="6">
    <source>
        <dbReference type="ARBA" id="ARBA00023053"/>
    </source>
</evidence>
<feature type="transmembrane region" description="Helical" evidence="10">
    <location>
        <begin position="365"/>
        <end position="390"/>
    </location>
</feature>
<comment type="function">
    <text evidence="10">Na(+)/H(+) antiporter that extrudes sodium in exchange for external protons.</text>
</comment>
<dbReference type="RefSeq" id="WP_087913903.1">
    <property type="nucleotide sequence ID" value="NZ_CP021780.1"/>
</dbReference>
<protein>
    <submittedName>
        <fullName evidence="12">Na+/H+ antiporter</fullName>
    </submittedName>
</protein>
<comment type="subcellular location">
    <subcellularLocation>
        <location evidence="1 10">Cell membrane</location>
        <topology evidence="1 10">Multi-pass membrane protein</topology>
    </subcellularLocation>
</comment>
<keyword evidence="3 10" id="KW-1003">Cell membrane</keyword>
<evidence type="ECO:0000256" key="3">
    <source>
        <dbReference type="ARBA" id="ARBA00022475"/>
    </source>
</evidence>
<dbReference type="PANTHER" id="PTHR10110">
    <property type="entry name" value="SODIUM/HYDROGEN EXCHANGER"/>
    <property type="match status" value="1"/>
</dbReference>
<keyword evidence="4 10" id="KW-0812">Transmembrane</keyword>
<feature type="transmembrane region" description="Helical" evidence="10">
    <location>
        <begin position="216"/>
        <end position="233"/>
    </location>
</feature>
<keyword evidence="10" id="KW-0050">Antiport</keyword>
<dbReference type="InterPro" id="IPR018422">
    <property type="entry name" value="Cation/H_exchanger_CPA1"/>
</dbReference>
<feature type="transmembrane region" description="Helical" evidence="10">
    <location>
        <begin position="6"/>
        <end position="22"/>
    </location>
</feature>
<feature type="transmembrane region" description="Helical" evidence="10">
    <location>
        <begin position="239"/>
        <end position="255"/>
    </location>
</feature>
<feature type="transmembrane region" description="Helical" evidence="10">
    <location>
        <begin position="306"/>
        <end position="329"/>
    </location>
</feature>
<evidence type="ECO:0000313" key="12">
    <source>
        <dbReference type="EMBL" id="ASA19880.1"/>
    </source>
</evidence>
<evidence type="ECO:0000313" key="13">
    <source>
        <dbReference type="Proteomes" id="UP000249890"/>
    </source>
</evidence>
<evidence type="ECO:0000256" key="7">
    <source>
        <dbReference type="ARBA" id="ARBA00023065"/>
    </source>
</evidence>
<keyword evidence="6 10" id="KW-0915">Sodium</keyword>
<evidence type="ECO:0000256" key="8">
    <source>
        <dbReference type="ARBA" id="ARBA00023136"/>
    </source>
</evidence>
<dbReference type="GO" id="GO:0005886">
    <property type="term" value="C:plasma membrane"/>
    <property type="evidence" value="ECO:0007669"/>
    <property type="project" value="UniProtKB-SubCell"/>
</dbReference>
<feature type="domain" description="Cation/H+ exchanger transmembrane" evidence="11">
    <location>
        <begin position="13"/>
        <end position="423"/>
    </location>
</feature>
<sequence>MEFIISFLMLVFVIVISTVLSKKFTRIPLALFQIILGALASWLPLHISLEFEPEVFMICLIAPLLFGDARVTSRKELWSYRKPIILLAIGLVIITVIGLGYFIHLLLPSLPLAAAFALAAVLSPTDAVAVKSITRGLKLPKGLMAILEGESLLNDAAGIVSFKVALAVVLTSVFSVESAALNFVFVSVGGFVAGLLLGFGFVRLRLTLRQLGFEEVNSLVAIQLITPFVIYILAEELHVSGILAVVAAGIIHGIERDRLKQTSTKIQLTSMTTWSVLSYILNGLVFVLLGFLLPDVLQGLLASKEVTLGMALGLTLVITACLFIIRYVWVYLLHRNFVTHEAGEDIGHNSVNNRLDVKQTSRSRYAFLAATCGIHGTITLATALSIPYQLPNGSPFPLRDTILFIASGVILLSLIFATVILPLISRNPEERTVVETTLSSEAANTLIINRTSQFLRTSASGPTPALVKVLADLEEQLRYIKTGRILRYSSTTLKHLQNIARDAEKKKLQQMIHEGLLSPQLEILFPIFHQPQELYSVRSTFRRLWNRFKLNRFKQRLKVFEQAAPGSEMYKRSQKAADLINELHQVEGVLQAAAAEALRLAATDANRPEVLVLLKYYSQKNQQDDAVTADRDIYEQQLKNLQLQSIQFKRDLIQELGESEQISEKLVYELLQPINYDEMLLLGNSEE</sequence>
<dbReference type="Pfam" id="PF00999">
    <property type="entry name" value="Na_H_Exchanger"/>
    <property type="match status" value="1"/>
</dbReference>
<comment type="similarity">
    <text evidence="10">Belongs to the monovalent cation:proton antiporter 1 (CPA1) transporter (TC 2.A.36) family.</text>
</comment>
<dbReference type="GO" id="GO:0015386">
    <property type="term" value="F:potassium:proton antiporter activity"/>
    <property type="evidence" value="ECO:0007669"/>
    <property type="project" value="TreeGrafter"/>
</dbReference>
<evidence type="ECO:0000259" key="11">
    <source>
        <dbReference type="Pfam" id="PF00999"/>
    </source>
</evidence>
<dbReference type="PANTHER" id="PTHR10110:SF86">
    <property type="entry name" value="SODIUM_HYDROGEN EXCHANGER 7"/>
    <property type="match status" value="1"/>
</dbReference>
<dbReference type="InterPro" id="IPR004705">
    <property type="entry name" value="Cation/H_exchanger_CPA1_bac"/>
</dbReference>
<evidence type="ECO:0000256" key="2">
    <source>
        <dbReference type="ARBA" id="ARBA00022448"/>
    </source>
</evidence>
<dbReference type="GO" id="GO:0051453">
    <property type="term" value="P:regulation of intracellular pH"/>
    <property type="evidence" value="ECO:0007669"/>
    <property type="project" value="TreeGrafter"/>
</dbReference>
<dbReference type="GO" id="GO:0098719">
    <property type="term" value="P:sodium ion import across plasma membrane"/>
    <property type="evidence" value="ECO:0007669"/>
    <property type="project" value="TreeGrafter"/>
</dbReference>
<evidence type="ECO:0000256" key="9">
    <source>
        <dbReference type="ARBA" id="ARBA00023201"/>
    </source>
</evidence>
<dbReference type="EMBL" id="CP021780">
    <property type="protein sequence ID" value="ASA19880.1"/>
    <property type="molecule type" value="Genomic_DNA"/>
</dbReference>
<keyword evidence="5 10" id="KW-1133">Transmembrane helix</keyword>
<dbReference type="Proteomes" id="UP000249890">
    <property type="component" value="Chromosome"/>
</dbReference>
<dbReference type="NCBIfam" id="TIGR00831">
    <property type="entry name" value="a_cpa1"/>
    <property type="match status" value="1"/>
</dbReference>
<feature type="transmembrane region" description="Helical" evidence="10">
    <location>
        <begin position="29"/>
        <end position="49"/>
    </location>
</feature>
<evidence type="ECO:0000256" key="10">
    <source>
        <dbReference type="RuleBase" id="RU366002"/>
    </source>
</evidence>
<feature type="transmembrane region" description="Helical" evidence="10">
    <location>
        <begin position="84"/>
        <end position="104"/>
    </location>
</feature>
<evidence type="ECO:0000256" key="1">
    <source>
        <dbReference type="ARBA" id="ARBA00004651"/>
    </source>
</evidence>
<dbReference type="InterPro" id="IPR006153">
    <property type="entry name" value="Cation/H_exchanger_TM"/>
</dbReference>
<evidence type="ECO:0000256" key="4">
    <source>
        <dbReference type="ARBA" id="ARBA00022692"/>
    </source>
</evidence>
<keyword evidence="9 10" id="KW-0739">Sodium transport</keyword>
<name>A0A2Z2KAE7_9BACL</name>
<reference evidence="12 13" key="1">
    <citation type="submission" date="2017-06" db="EMBL/GenBank/DDBJ databases">
        <title>Complete genome sequence of Paenibacillus donghaensis KCTC 13049T isolated from East Sea sediment, South Korea.</title>
        <authorList>
            <person name="Jung B.K."/>
            <person name="Hong S.-J."/>
            <person name="Shin J.-H."/>
        </authorList>
    </citation>
    <scope>NUCLEOTIDE SEQUENCE [LARGE SCALE GENOMIC DNA]</scope>
    <source>
        <strain evidence="12 13">KCTC 13049</strain>
    </source>
</reference>
<feature type="transmembrane region" description="Helical" evidence="10">
    <location>
        <begin position="180"/>
        <end position="204"/>
    </location>
</feature>
<proteinExistence type="inferred from homology"/>
<gene>
    <name evidence="12" type="ORF">B9T62_03110</name>
</gene>
<feature type="transmembrane region" description="Helical" evidence="10">
    <location>
        <begin position="276"/>
        <end position="294"/>
    </location>
</feature>
<keyword evidence="8 10" id="KW-0472">Membrane</keyword>
<dbReference type="Gene3D" id="6.10.140.1330">
    <property type="match status" value="1"/>
</dbReference>